<evidence type="ECO:0000256" key="4">
    <source>
        <dbReference type="RuleBase" id="RU004453"/>
    </source>
</evidence>
<dbReference type="InterPro" id="IPR001223">
    <property type="entry name" value="Glyco_hydro18_cat"/>
</dbReference>
<evidence type="ECO:0000313" key="8">
    <source>
        <dbReference type="Proteomes" id="UP000014207"/>
    </source>
</evidence>
<dbReference type="PROSITE" id="PS51257">
    <property type="entry name" value="PROKAR_LIPOPROTEIN"/>
    <property type="match status" value="1"/>
</dbReference>
<keyword evidence="2 3" id="KW-0326">Glycosidase</keyword>
<feature type="domain" description="GH18" evidence="6">
    <location>
        <begin position="47"/>
        <end position="298"/>
    </location>
</feature>
<evidence type="ECO:0000256" key="5">
    <source>
        <dbReference type="SAM" id="SignalP"/>
    </source>
</evidence>
<evidence type="ECO:0000313" key="7">
    <source>
        <dbReference type="EMBL" id="EOS02560.1"/>
    </source>
</evidence>
<feature type="chain" id="PRO_5004473544" description="GH18 domain-containing protein" evidence="5">
    <location>
        <begin position="24"/>
        <end position="311"/>
    </location>
</feature>
<dbReference type="InterPro" id="IPR017853">
    <property type="entry name" value="GH"/>
</dbReference>
<dbReference type="PROSITE" id="PS51910">
    <property type="entry name" value="GH18_2"/>
    <property type="match status" value="1"/>
</dbReference>
<dbReference type="SUPFAM" id="SSF51445">
    <property type="entry name" value="(Trans)glycosidases"/>
    <property type="match status" value="1"/>
</dbReference>
<organism evidence="7 8">
    <name type="scientific">Bacteroides thetaiotaomicron dnLKV9</name>
    <dbReference type="NCBI Taxonomy" id="1235785"/>
    <lineage>
        <taxon>Bacteria</taxon>
        <taxon>Pseudomonadati</taxon>
        <taxon>Bacteroidota</taxon>
        <taxon>Bacteroidia</taxon>
        <taxon>Bacteroidales</taxon>
        <taxon>Bacteroidaceae</taxon>
        <taxon>Bacteroides</taxon>
    </lineage>
</organism>
<comment type="caution">
    <text evidence="7">The sequence shown here is derived from an EMBL/GenBank/DDBJ whole genome shotgun (WGS) entry which is preliminary data.</text>
</comment>
<keyword evidence="5" id="KW-0732">Signal</keyword>
<dbReference type="Pfam" id="PF00704">
    <property type="entry name" value="Glyco_hydro_18"/>
    <property type="match status" value="1"/>
</dbReference>
<name>R9HN01_BACT4</name>
<dbReference type="EMBL" id="ASSM01000005">
    <property type="protein sequence ID" value="EOS02560.1"/>
    <property type="molecule type" value="Genomic_DNA"/>
</dbReference>
<protein>
    <recommendedName>
        <fullName evidence="6">GH18 domain-containing protein</fullName>
    </recommendedName>
</protein>
<dbReference type="GO" id="GO:0004553">
    <property type="term" value="F:hydrolase activity, hydrolyzing O-glycosyl compounds"/>
    <property type="evidence" value="ECO:0007669"/>
    <property type="project" value="InterPro"/>
</dbReference>
<gene>
    <name evidence="7" type="ORF">C799_00612</name>
</gene>
<dbReference type="Proteomes" id="UP000014207">
    <property type="component" value="Unassembled WGS sequence"/>
</dbReference>
<dbReference type="GO" id="GO:0005975">
    <property type="term" value="P:carbohydrate metabolic process"/>
    <property type="evidence" value="ECO:0007669"/>
    <property type="project" value="InterPro"/>
</dbReference>
<feature type="signal peptide" evidence="5">
    <location>
        <begin position="1"/>
        <end position="23"/>
    </location>
</feature>
<keyword evidence="1 3" id="KW-0378">Hydrolase</keyword>
<comment type="similarity">
    <text evidence="4">Belongs to the glycosyl hydrolase 18 family.</text>
</comment>
<dbReference type="PROSITE" id="PS01095">
    <property type="entry name" value="GH18_1"/>
    <property type="match status" value="1"/>
</dbReference>
<evidence type="ECO:0000256" key="2">
    <source>
        <dbReference type="ARBA" id="ARBA00023295"/>
    </source>
</evidence>
<dbReference type="AlphaFoldDB" id="R9HN01"/>
<dbReference type="RefSeq" id="WP_016267250.1">
    <property type="nucleotide sequence ID" value="NZ_KE159459.1"/>
</dbReference>
<dbReference type="Gene3D" id="3.20.20.80">
    <property type="entry name" value="Glycosidases"/>
    <property type="match status" value="1"/>
</dbReference>
<evidence type="ECO:0000256" key="3">
    <source>
        <dbReference type="RuleBase" id="RU000489"/>
    </source>
</evidence>
<dbReference type="HOGENOM" id="CLU_073784_1_0_10"/>
<sequence length="311" mass="34234">MKNIFSIAITMIMVLFATSCSNNEDMVTAPQDAQVNNGTRSVSAKTPKLTTYIETNDINPLNMGEYYFCGTDKDYVVDHVILFASNIRGTVSTVELYHNPNQTHILNNVNTLVRPLQNKGIKVLLGLLGDHTGVGFANLTNSQIDSFAQQIADCVNNYGLDGVDFDDEYAEYGRISGTPSPSGTIFSQLIQRLREVMPGKLITAFRYGYAGSFNQAALNTLDYMWPDFGTGWGAPSGFANSKWASMSIQYTQGYPSARQIQSAAQNDGDYGAIMMFNVRDYDASGTMNNFASRVWGGKTVCWTGVSYPKNY</sequence>
<dbReference type="PATRIC" id="fig|1235785.3.peg.618"/>
<proteinExistence type="inferred from homology"/>
<evidence type="ECO:0000256" key="1">
    <source>
        <dbReference type="ARBA" id="ARBA00022801"/>
    </source>
</evidence>
<dbReference type="InterPro" id="IPR001579">
    <property type="entry name" value="Glyco_hydro_18_chit_AS"/>
</dbReference>
<accession>R9HN01</accession>
<reference evidence="7 8" key="1">
    <citation type="submission" date="2013-04" db="EMBL/GenBank/DDBJ databases">
        <title>The Genome Sequence of Bacteroides thetaiotaomicron dnLKV9.</title>
        <authorList>
            <consortium name="The Broad Institute Genomics Platform"/>
            <consortium name="The Broad Institute Genome Sequencing Center for Infectious Disease"/>
            <person name="Earl A."/>
            <person name="Xavier R."/>
            <person name="Kuhn K."/>
            <person name="Stappenbeck T."/>
            <person name="Walker B."/>
            <person name="Young S."/>
            <person name="Zeng Q."/>
            <person name="Gargeya S."/>
            <person name="Fitzgerald M."/>
            <person name="Haas B."/>
            <person name="Abouelleil A."/>
            <person name="Allen A.W."/>
            <person name="Alvarado L."/>
            <person name="Arachchi H.M."/>
            <person name="Berlin A.M."/>
            <person name="Chapman S.B."/>
            <person name="Gainer-Dewar J."/>
            <person name="Goldberg J."/>
            <person name="Griggs A."/>
            <person name="Gujja S."/>
            <person name="Hansen M."/>
            <person name="Howarth C."/>
            <person name="Imamovic A."/>
            <person name="Ireland A."/>
            <person name="Larimer J."/>
            <person name="McCowan C."/>
            <person name="Murphy C."/>
            <person name="Pearson M."/>
            <person name="Poon T.W."/>
            <person name="Priest M."/>
            <person name="Roberts A."/>
            <person name="Saif S."/>
            <person name="Shea T."/>
            <person name="Sisk P."/>
            <person name="Sykes S."/>
            <person name="Wortman J."/>
            <person name="Nusbaum C."/>
            <person name="Birren B."/>
        </authorList>
    </citation>
    <scope>NUCLEOTIDE SEQUENCE [LARGE SCALE GENOMIC DNA]</scope>
    <source>
        <strain evidence="8">dnLKV9</strain>
    </source>
</reference>
<evidence type="ECO:0000259" key="6">
    <source>
        <dbReference type="PROSITE" id="PS51910"/>
    </source>
</evidence>